<dbReference type="InterPro" id="IPR015943">
    <property type="entry name" value="WD40/YVTN_repeat-like_dom_sf"/>
</dbReference>
<comment type="caution">
    <text evidence="3">The sequence shown here is derived from an EMBL/GenBank/DDBJ whole genome shotgun (WGS) entry which is preliminary data.</text>
</comment>
<dbReference type="EMBL" id="MU007020">
    <property type="protein sequence ID" value="KAF2433597.1"/>
    <property type="molecule type" value="Genomic_DNA"/>
</dbReference>
<evidence type="ECO:0000256" key="1">
    <source>
        <dbReference type="SAM" id="MobiDB-lite"/>
    </source>
</evidence>
<dbReference type="Pfam" id="PF10313">
    <property type="entry name" value="DUF2415"/>
    <property type="match status" value="1"/>
</dbReference>
<dbReference type="OrthoDB" id="418169at2759"/>
<dbReference type="InterPro" id="IPR019417">
    <property type="entry name" value="DUF2415"/>
</dbReference>
<organism evidence="3 4">
    <name type="scientific">Tothia fuscella</name>
    <dbReference type="NCBI Taxonomy" id="1048955"/>
    <lineage>
        <taxon>Eukaryota</taxon>
        <taxon>Fungi</taxon>
        <taxon>Dikarya</taxon>
        <taxon>Ascomycota</taxon>
        <taxon>Pezizomycotina</taxon>
        <taxon>Dothideomycetes</taxon>
        <taxon>Pleosporomycetidae</taxon>
        <taxon>Venturiales</taxon>
        <taxon>Cylindrosympodiaceae</taxon>
        <taxon>Tothia</taxon>
    </lineage>
</organism>
<feature type="region of interest" description="Disordered" evidence="1">
    <location>
        <begin position="527"/>
        <end position="558"/>
    </location>
</feature>
<proteinExistence type="predicted"/>
<dbReference type="PANTHER" id="PTHR43991:SF9">
    <property type="entry name" value="DUF2415 DOMAIN-CONTAINING PROTEIN"/>
    <property type="match status" value="1"/>
</dbReference>
<dbReference type="InterPro" id="IPR036322">
    <property type="entry name" value="WD40_repeat_dom_sf"/>
</dbReference>
<protein>
    <recommendedName>
        <fullName evidence="2">DUF2415 domain-containing protein</fullName>
    </recommendedName>
</protein>
<keyword evidence="4" id="KW-1185">Reference proteome</keyword>
<feature type="domain" description="DUF2415" evidence="2">
    <location>
        <begin position="309"/>
        <end position="349"/>
    </location>
</feature>
<name>A0A9P4U251_9PEZI</name>
<accession>A0A9P4U251</accession>
<dbReference type="SUPFAM" id="SSF50978">
    <property type="entry name" value="WD40 repeat-like"/>
    <property type="match status" value="1"/>
</dbReference>
<evidence type="ECO:0000313" key="4">
    <source>
        <dbReference type="Proteomes" id="UP000800235"/>
    </source>
</evidence>
<evidence type="ECO:0000313" key="3">
    <source>
        <dbReference type="EMBL" id="KAF2433597.1"/>
    </source>
</evidence>
<gene>
    <name evidence="3" type="ORF">EJ08DRAFT_60727</name>
</gene>
<dbReference type="Proteomes" id="UP000800235">
    <property type="component" value="Unassembled WGS sequence"/>
</dbReference>
<sequence length="682" mass="76899">MTVDMSLPHETESFILKASKFYPTKIPLGHWQLRHMISNSEPDLIYYVSRHDVYCLDTSRNLRTHLTALPFSARCTASGFGFICVAGGEKNHVAIIRLDSSLPMEFGRIRHRSPPSVKLETFGNDIVNSISIHKLQGNEELGIGDDVVAVLTNNDKSVRIFSLLGHSENTILNLDYAVNHATISPDGRHLVAVGDDPLAYFFERFDIKPAFESKAQKLASSHCMWEPFHVVDLHVPKPATTAGYFTTAWSPSGRLCALSSELGYVTLFDVEELKASDDGDDGCVAVVPSTQPVVPSSDPLRQDRRYGPGAVRSSLFSPQPWDFFVWAEDQDRVCVADLRTGMCTRQILHLDPSREGVKRIDVTDHPSYSRRLDPLFEAEFLRQFRRPYTDDSSNTADIYLADNRRLARLTGRLSQEEEHYPMLSQERQILNTSTSDRHRAERNRIYENEGARLALESHRLQTARQSSLFSQDFPGLAQNSDSTTNTIALPTLRDTSVTEYLRTRNLPNPADPYSSVYTPRRQQSILLANDDSDSRPSSSNAATSTSSSRHPPLPPNIRAANTAAEWNREAREAALAARHATTQPLGETSQDILERRRRAIVRARERAISQRELDRAERHTLHMAQRMASNDPNHYDRSYGMRTAGLAISWDGRKIWAACDEGIFEYDVNVKGRMMMPAVEMR</sequence>
<reference evidence="3" key="1">
    <citation type="journal article" date="2020" name="Stud. Mycol.">
        <title>101 Dothideomycetes genomes: a test case for predicting lifestyles and emergence of pathogens.</title>
        <authorList>
            <person name="Haridas S."/>
            <person name="Albert R."/>
            <person name="Binder M."/>
            <person name="Bloem J."/>
            <person name="Labutti K."/>
            <person name="Salamov A."/>
            <person name="Andreopoulos B."/>
            <person name="Baker S."/>
            <person name="Barry K."/>
            <person name="Bills G."/>
            <person name="Bluhm B."/>
            <person name="Cannon C."/>
            <person name="Castanera R."/>
            <person name="Culley D."/>
            <person name="Daum C."/>
            <person name="Ezra D."/>
            <person name="Gonzalez J."/>
            <person name="Henrissat B."/>
            <person name="Kuo A."/>
            <person name="Liang C."/>
            <person name="Lipzen A."/>
            <person name="Lutzoni F."/>
            <person name="Magnuson J."/>
            <person name="Mondo S."/>
            <person name="Nolan M."/>
            <person name="Ohm R."/>
            <person name="Pangilinan J."/>
            <person name="Park H.-J."/>
            <person name="Ramirez L."/>
            <person name="Alfaro M."/>
            <person name="Sun H."/>
            <person name="Tritt A."/>
            <person name="Yoshinaga Y."/>
            <person name="Zwiers L.-H."/>
            <person name="Turgeon B."/>
            <person name="Goodwin S."/>
            <person name="Spatafora J."/>
            <person name="Crous P."/>
            <person name="Grigoriev I."/>
        </authorList>
    </citation>
    <scope>NUCLEOTIDE SEQUENCE</scope>
    <source>
        <strain evidence="3">CBS 130266</strain>
    </source>
</reference>
<dbReference type="PANTHER" id="PTHR43991">
    <property type="entry name" value="WD REPEAT PROTEIN (AFU_ORTHOLOGUE AFUA_8G05640)-RELATED"/>
    <property type="match status" value="1"/>
</dbReference>
<dbReference type="Gene3D" id="2.130.10.10">
    <property type="entry name" value="YVTN repeat-like/Quinoprotein amine dehydrogenase"/>
    <property type="match status" value="1"/>
</dbReference>
<feature type="compositionally biased region" description="Low complexity" evidence="1">
    <location>
        <begin position="535"/>
        <end position="549"/>
    </location>
</feature>
<dbReference type="AlphaFoldDB" id="A0A9P4U251"/>
<evidence type="ECO:0000259" key="2">
    <source>
        <dbReference type="Pfam" id="PF10313"/>
    </source>
</evidence>